<evidence type="ECO:0000256" key="1">
    <source>
        <dbReference type="SAM" id="MobiDB-lite"/>
    </source>
</evidence>
<gene>
    <name evidence="2" type="ORF">F7O44_04040</name>
</gene>
<evidence type="ECO:0008006" key="4">
    <source>
        <dbReference type="Google" id="ProtNLM"/>
    </source>
</evidence>
<keyword evidence="3" id="KW-1185">Reference proteome</keyword>
<dbReference type="Proteomes" id="UP000460435">
    <property type="component" value="Unassembled WGS sequence"/>
</dbReference>
<dbReference type="AlphaFoldDB" id="A0A7K3M1C6"/>
<name>A0A7K3M1C6_9ACTN</name>
<dbReference type="SUPFAM" id="SSF47789">
    <property type="entry name" value="C-terminal domain of RNA polymerase alpha subunit"/>
    <property type="match status" value="1"/>
</dbReference>
<evidence type="ECO:0000313" key="3">
    <source>
        <dbReference type="Proteomes" id="UP000460435"/>
    </source>
</evidence>
<dbReference type="RefSeq" id="WP_162448854.1">
    <property type="nucleotide sequence ID" value="NZ_WLZY01000001.1"/>
</dbReference>
<organism evidence="2 3">
    <name type="scientific">Phytoactinopolyspora mesophila</name>
    <dbReference type="NCBI Taxonomy" id="2650750"/>
    <lineage>
        <taxon>Bacteria</taxon>
        <taxon>Bacillati</taxon>
        <taxon>Actinomycetota</taxon>
        <taxon>Actinomycetes</taxon>
        <taxon>Jiangellales</taxon>
        <taxon>Jiangellaceae</taxon>
        <taxon>Phytoactinopolyspora</taxon>
    </lineage>
</organism>
<dbReference type="Gene3D" id="1.10.150.20">
    <property type="entry name" value="5' to 3' exonuclease, C-terminal subdomain"/>
    <property type="match status" value="1"/>
</dbReference>
<accession>A0A7K3M1C6</accession>
<dbReference type="EMBL" id="WLZY01000001">
    <property type="protein sequence ID" value="NDL56238.1"/>
    <property type="molecule type" value="Genomic_DNA"/>
</dbReference>
<reference evidence="2 3" key="1">
    <citation type="submission" date="2019-11" db="EMBL/GenBank/DDBJ databases">
        <authorList>
            <person name="Li X.-J."/>
            <person name="Feng X.-M."/>
        </authorList>
    </citation>
    <scope>NUCLEOTIDE SEQUENCE [LARGE SCALE GENOMIC DNA]</scope>
    <source>
        <strain evidence="2 3">XMNu-373</strain>
    </source>
</reference>
<feature type="region of interest" description="Disordered" evidence="1">
    <location>
        <begin position="1"/>
        <end position="26"/>
    </location>
</feature>
<proteinExistence type="predicted"/>
<protein>
    <recommendedName>
        <fullName evidence="4">DNA-binding protein</fullName>
    </recommendedName>
</protein>
<sequence length="81" mass="9057">MCLPLKVNEPEASRLTTEETEFPPSMGKVAPRELAAHGITRFAQLADWSERELLAIHGVGPKAIRILREELSSRGLSFRDE</sequence>
<comment type="caution">
    <text evidence="2">The sequence shown here is derived from an EMBL/GenBank/DDBJ whole genome shotgun (WGS) entry which is preliminary data.</text>
</comment>
<evidence type="ECO:0000313" key="2">
    <source>
        <dbReference type="EMBL" id="NDL56238.1"/>
    </source>
</evidence>